<proteinExistence type="predicted"/>
<dbReference type="GO" id="GO:0005634">
    <property type="term" value="C:nucleus"/>
    <property type="evidence" value="ECO:0007669"/>
    <property type="project" value="UniProtKB-SubCell"/>
</dbReference>
<gene>
    <name evidence="3" type="ORF">BS50DRAFT_554084</name>
</gene>
<dbReference type="InterPro" id="IPR010730">
    <property type="entry name" value="HET"/>
</dbReference>
<dbReference type="Proteomes" id="UP000240883">
    <property type="component" value="Unassembled WGS sequence"/>
</dbReference>
<evidence type="ECO:0000256" key="1">
    <source>
        <dbReference type="SAM" id="MobiDB-lite"/>
    </source>
</evidence>
<dbReference type="Pfam" id="PF06985">
    <property type="entry name" value="HET"/>
    <property type="match status" value="1"/>
</dbReference>
<organism evidence="3 4">
    <name type="scientific">Corynespora cassiicola Philippines</name>
    <dbReference type="NCBI Taxonomy" id="1448308"/>
    <lineage>
        <taxon>Eukaryota</taxon>
        <taxon>Fungi</taxon>
        <taxon>Dikarya</taxon>
        <taxon>Ascomycota</taxon>
        <taxon>Pezizomycotina</taxon>
        <taxon>Dothideomycetes</taxon>
        <taxon>Pleosporomycetidae</taxon>
        <taxon>Pleosporales</taxon>
        <taxon>Corynesporascaceae</taxon>
        <taxon>Corynespora</taxon>
    </lineage>
</organism>
<sequence>MEDDSASEAGLQIDPSDTELVPLVCDDEVELYASSHVCSDCTRALRFAFTWVGNEDDDLSENNVDSDVASAWDYSPAASPCYSPTSPKSLCYSPTSPQYSPVSPRYSPTMPTNEPASPHSTTSARSRSQSIHPQFPKPSRFSKRKFHILTREAFVRSTNEGCAICIKINIQMMQHQASSGLDIEREDEEVYTFFDITETTQLSLCIYFGTPTGSKELIASFELGPTDLNLEMASPHVEKTINLNSACKMMDRWLRDCVDTHDVCRIRPSTKQRPTRLLYLGLEESMVRLDTAEATGFQHPYMTLSHCWGDADILKLTSESMEEFKRGLQVSRLPKTFQDAVAVARGLGVYYLWIDSLCIQQDSTRDWQIESSRMYMVYANSICNIAAAGGKNSHSGLFKSRSESHLLAFRPASVYVKLSEGKLFQPYSIKSSAMEYDDFFSAPLLKRGWVMQERFTAPRVAYFGQENLYFECHSGLKSQSSPDGLDIQQPASMIKATANLTRQNCTRIWETLVESYTKMKLTVDTDIFVALSGIAKRFQDVNRDRYVAGLWEKDILRGLCWYTCFPAQKDPAAVYRAPSWSWASIRGPVAYMEKQQQGPISLANVKRFDVSLATSDPTGSILNGSITLQGGVYRMEIQNDINEEEKLFYKGKNLLRSSRMWQLVAEDYVREPDKTRETFVLPLWRSIQHSYSATEGILLQPKSGGQGKYQRTGYFSVYEYGFDGDSKLLDYLAPYLDPEIPCSEFDREKGHTIIIT</sequence>
<dbReference type="GO" id="GO:0046872">
    <property type="term" value="F:metal ion binding"/>
    <property type="evidence" value="ECO:0007669"/>
    <property type="project" value="UniProtKB-KW"/>
</dbReference>
<feature type="domain" description="Heterokaryon incompatibility" evidence="2">
    <location>
        <begin position="301"/>
        <end position="453"/>
    </location>
</feature>
<evidence type="ECO:0000259" key="2">
    <source>
        <dbReference type="Pfam" id="PF06985"/>
    </source>
</evidence>
<feature type="compositionally biased region" description="Polar residues" evidence="1">
    <location>
        <begin position="109"/>
        <end position="132"/>
    </location>
</feature>
<dbReference type="AlphaFoldDB" id="A0A2T2NL26"/>
<name>A0A2T2NL26_CORCC</name>
<reference evidence="3 4" key="1">
    <citation type="journal article" date="2018" name="Front. Microbiol.">
        <title>Genome-Wide Analysis of Corynespora cassiicola Leaf Fall Disease Putative Effectors.</title>
        <authorList>
            <person name="Lopez D."/>
            <person name="Ribeiro S."/>
            <person name="Label P."/>
            <person name="Fumanal B."/>
            <person name="Venisse J.S."/>
            <person name="Kohler A."/>
            <person name="de Oliveira R.R."/>
            <person name="Labutti K."/>
            <person name="Lipzen A."/>
            <person name="Lail K."/>
            <person name="Bauer D."/>
            <person name="Ohm R.A."/>
            <person name="Barry K.W."/>
            <person name="Spatafora J."/>
            <person name="Grigoriev I.V."/>
            <person name="Martin F.M."/>
            <person name="Pujade-Renaud V."/>
        </authorList>
    </citation>
    <scope>NUCLEOTIDE SEQUENCE [LARGE SCALE GENOMIC DNA]</scope>
    <source>
        <strain evidence="3 4">Philippines</strain>
    </source>
</reference>
<evidence type="ECO:0000313" key="4">
    <source>
        <dbReference type="Proteomes" id="UP000240883"/>
    </source>
</evidence>
<evidence type="ECO:0000313" key="3">
    <source>
        <dbReference type="EMBL" id="PSN65976.1"/>
    </source>
</evidence>
<dbReference type="PANTHER" id="PTHR33112:SF16">
    <property type="entry name" value="HETEROKARYON INCOMPATIBILITY DOMAIN-CONTAINING PROTEIN"/>
    <property type="match status" value="1"/>
</dbReference>
<dbReference type="OrthoDB" id="2958217at2759"/>
<dbReference type="GO" id="GO:0006366">
    <property type="term" value="P:transcription by RNA polymerase II"/>
    <property type="evidence" value="ECO:0007669"/>
    <property type="project" value="InterPro"/>
</dbReference>
<dbReference type="EMBL" id="KZ678136">
    <property type="protein sequence ID" value="PSN65976.1"/>
    <property type="molecule type" value="Genomic_DNA"/>
</dbReference>
<accession>A0A2T2NL26</accession>
<feature type="region of interest" description="Disordered" evidence="1">
    <location>
        <begin position="101"/>
        <end position="139"/>
    </location>
</feature>
<keyword evidence="4" id="KW-1185">Reference proteome</keyword>
<dbReference type="GO" id="GO:0003677">
    <property type="term" value="F:DNA binding"/>
    <property type="evidence" value="ECO:0007669"/>
    <property type="project" value="UniProtKB-KW"/>
</dbReference>
<protein>
    <submittedName>
        <fullName evidence="3">HET-domain-containing protein</fullName>
    </submittedName>
</protein>
<dbReference type="STRING" id="1448308.A0A2T2NL26"/>
<dbReference type="PANTHER" id="PTHR33112">
    <property type="entry name" value="DOMAIN PROTEIN, PUTATIVE-RELATED"/>
    <property type="match status" value="1"/>
</dbReference>